<accession>A0A369C5E8</accession>
<evidence type="ECO:0000256" key="2">
    <source>
        <dbReference type="SAM" id="SignalP"/>
    </source>
</evidence>
<feature type="domain" description="Thioredoxin" evidence="3">
    <location>
        <begin position="19"/>
        <end position="175"/>
    </location>
</feature>
<protein>
    <submittedName>
        <fullName evidence="4">Thioredoxin-like protein</fullName>
    </submittedName>
</protein>
<dbReference type="InterPro" id="IPR041737">
    <property type="entry name" value="SoxW"/>
</dbReference>
<dbReference type="PANTHER" id="PTHR15337">
    <property type="entry name" value="ANTERIOR GRADIENT PROTEIN-RELATED"/>
    <property type="match status" value="1"/>
</dbReference>
<dbReference type="InterPro" id="IPR036249">
    <property type="entry name" value="Thioredoxin-like_sf"/>
</dbReference>
<dbReference type="InterPro" id="IPR012336">
    <property type="entry name" value="Thioredoxin-like_fold"/>
</dbReference>
<dbReference type="AlphaFoldDB" id="A0A369C5E8"/>
<comment type="caution">
    <text evidence="4">The sequence shown here is derived from an EMBL/GenBank/DDBJ whole genome shotgun (WGS) entry which is preliminary data.</text>
</comment>
<keyword evidence="1 2" id="KW-0732">Signal</keyword>
<dbReference type="PANTHER" id="PTHR15337:SF11">
    <property type="entry name" value="THIOREDOXIN DOMAIN-CONTAINING PROTEIN"/>
    <property type="match status" value="1"/>
</dbReference>
<dbReference type="PROSITE" id="PS51352">
    <property type="entry name" value="THIOREDOXIN_2"/>
    <property type="match status" value="1"/>
</dbReference>
<evidence type="ECO:0000259" key="3">
    <source>
        <dbReference type="PROSITE" id="PS51352"/>
    </source>
</evidence>
<dbReference type="InterPro" id="IPR013766">
    <property type="entry name" value="Thioredoxin_domain"/>
</dbReference>
<dbReference type="CDD" id="cd02951">
    <property type="entry name" value="SoxW"/>
    <property type="match status" value="1"/>
</dbReference>
<dbReference type="Proteomes" id="UP000252707">
    <property type="component" value="Unassembled WGS sequence"/>
</dbReference>
<organism evidence="4 5">
    <name type="scientific">Thioalbus denitrificans</name>
    <dbReference type="NCBI Taxonomy" id="547122"/>
    <lineage>
        <taxon>Bacteria</taxon>
        <taxon>Pseudomonadati</taxon>
        <taxon>Pseudomonadota</taxon>
        <taxon>Gammaproteobacteria</taxon>
        <taxon>Chromatiales</taxon>
        <taxon>Ectothiorhodospiraceae</taxon>
        <taxon>Thioalbus</taxon>
    </lineage>
</organism>
<feature type="signal peptide" evidence="2">
    <location>
        <begin position="1"/>
        <end position="30"/>
    </location>
</feature>
<evidence type="ECO:0000313" key="4">
    <source>
        <dbReference type="EMBL" id="RCX28288.1"/>
    </source>
</evidence>
<dbReference type="SUPFAM" id="SSF52833">
    <property type="entry name" value="Thioredoxin-like"/>
    <property type="match status" value="2"/>
</dbReference>
<name>A0A369C5E8_9GAMM</name>
<proteinExistence type="predicted"/>
<gene>
    <name evidence="4" type="ORF">DFQ59_10731</name>
</gene>
<dbReference type="EMBL" id="QPJY01000007">
    <property type="protein sequence ID" value="RCX28288.1"/>
    <property type="molecule type" value="Genomic_DNA"/>
</dbReference>
<evidence type="ECO:0000256" key="1">
    <source>
        <dbReference type="ARBA" id="ARBA00022729"/>
    </source>
</evidence>
<keyword evidence="5" id="KW-1185">Reference proteome</keyword>
<reference evidence="4 5" key="1">
    <citation type="submission" date="2018-07" db="EMBL/GenBank/DDBJ databases">
        <title>Genomic Encyclopedia of Type Strains, Phase IV (KMG-IV): sequencing the most valuable type-strain genomes for metagenomic binning, comparative biology and taxonomic classification.</title>
        <authorList>
            <person name="Goeker M."/>
        </authorList>
    </citation>
    <scope>NUCLEOTIDE SEQUENCE [LARGE SCALE GENOMIC DNA]</scope>
    <source>
        <strain evidence="4 5">DSM 26407</strain>
    </source>
</reference>
<dbReference type="InterPro" id="IPR051099">
    <property type="entry name" value="AGR/TXD"/>
</dbReference>
<feature type="chain" id="PRO_5017042988" evidence="2">
    <location>
        <begin position="31"/>
        <end position="355"/>
    </location>
</feature>
<evidence type="ECO:0000313" key="5">
    <source>
        <dbReference type="Proteomes" id="UP000252707"/>
    </source>
</evidence>
<dbReference type="Pfam" id="PF13098">
    <property type="entry name" value="Thioredoxin_2"/>
    <property type="match status" value="2"/>
</dbReference>
<dbReference type="Gene3D" id="3.40.30.10">
    <property type="entry name" value="Glutaredoxin"/>
    <property type="match status" value="2"/>
</dbReference>
<sequence>MFLSRIGAGALAPALFAALLAGHPAGPADAAEDEGLGEGLVNPGFHSQPAWFKSSFLDLREDVAEAGAEGRRVLLYFYQDGCPYCARLLQDNLGQKALAERTRANFDVIAINIWGDREVTDLGGRSVTEKTFSAGLGVQFTPTLLFLDENGAVALRINGYFPPHKYAVALDYAAPGGGKPASFRTFLAERAPAPASGELHPQPFFSPPPHQLDRSHAAADRPLAVLFEQRACPACDELHTEAFTRPEVRAALERFQVVQLDMWSDTPVMTPAGERTTARQWADRLGIQYAPTLVFFDVSGREVFRNEAYLRPFHLVNGLRYVADGAYREQPSFQRYLQGRTEAMRERGESVDLWE</sequence>
<dbReference type="RefSeq" id="WP_114280233.1">
    <property type="nucleotide sequence ID" value="NZ_QPJY01000007.1"/>
</dbReference>
<dbReference type="OrthoDB" id="9791630at2"/>